<dbReference type="EMBL" id="CAJNOR010011700">
    <property type="protein sequence ID" value="CAF1663121.1"/>
    <property type="molecule type" value="Genomic_DNA"/>
</dbReference>
<feature type="non-terminal residue" evidence="1">
    <location>
        <position position="1"/>
    </location>
</feature>
<gene>
    <name evidence="1" type="ORF">XAT740_LOCUS57261</name>
</gene>
<comment type="caution">
    <text evidence="1">The sequence shown here is derived from an EMBL/GenBank/DDBJ whole genome shotgun (WGS) entry which is preliminary data.</text>
</comment>
<sequence length="81" mass="9501">MAHFTRFVLFEDKFSTNLFTFILPSSFLLGTEEKLTTREFVCRHVPFALTFVKNGDQINVFLLHRSRDTERLEMTLDLSIA</sequence>
<dbReference type="Proteomes" id="UP000663828">
    <property type="component" value="Unassembled WGS sequence"/>
</dbReference>
<organism evidence="1 2">
    <name type="scientific">Adineta ricciae</name>
    <name type="common">Rotifer</name>
    <dbReference type="NCBI Taxonomy" id="249248"/>
    <lineage>
        <taxon>Eukaryota</taxon>
        <taxon>Metazoa</taxon>
        <taxon>Spiralia</taxon>
        <taxon>Gnathifera</taxon>
        <taxon>Rotifera</taxon>
        <taxon>Eurotatoria</taxon>
        <taxon>Bdelloidea</taxon>
        <taxon>Adinetida</taxon>
        <taxon>Adinetidae</taxon>
        <taxon>Adineta</taxon>
    </lineage>
</organism>
<evidence type="ECO:0000313" key="2">
    <source>
        <dbReference type="Proteomes" id="UP000663828"/>
    </source>
</evidence>
<keyword evidence="2" id="KW-1185">Reference proteome</keyword>
<name>A0A816FM54_ADIRI</name>
<protein>
    <submittedName>
        <fullName evidence="1">Uncharacterized protein</fullName>
    </submittedName>
</protein>
<accession>A0A816FM54</accession>
<evidence type="ECO:0000313" key="1">
    <source>
        <dbReference type="EMBL" id="CAF1663121.1"/>
    </source>
</evidence>
<dbReference type="AlphaFoldDB" id="A0A816FM54"/>
<proteinExistence type="predicted"/>
<reference evidence="1" key="1">
    <citation type="submission" date="2021-02" db="EMBL/GenBank/DDBJ databases">
        <authorList>
            <person name="Nowell W R."/>
        </authorList>
    </citation>
    <scope>NUCLEOTIDE SEQUENCE</scope>
</reference>